<gene>
    <name evidence="1" type="ORF">BCLFYP20_00439</name>
</gene>
<dbReference type="AlphaFoldDB" id="A0A6N2X985"/>
<dbReference type="EMBL" id="CACRTB010000041">
    <property type="protein sequence ID" value="VYT50643.1"/>
    <property type="molecule type" value="Genomic_DNA"/>
</dbReference>
<organism evidence="1">
    <name type="scientific">Bacteroides caccae</name>
    <dbReference type="NCBI Taxonomy" id="47678"/>
    <lineage>
        <taxon>Bacteria</taxon>
        <taxon>Pseudomonadati</taxon>
        <taxon>Bacteroidota</taxon>
        <taxon>Bacteroidia</taxon>
        <taxon>Bacteroidales</taxon>
        <taxon>Bacteroidaceae</taxon>
        <taxon>Bacteroides</taxon>
    </lineage>
</organism>
<name>A0A6N2X985_9BACE</name>
<evidence type="ECO:0008006" key="2">
    <source>
        <dbReference type="Google" id="ProtNLM"/>
    </source>
</evidence>
<accession>A0A6N2X985</accession>
<sequence length="57" mass="6478">MKLLNLSEHRSCFNYQLNFASGFTRYKLAAQECGQVDNDSCFCILFLLKGELLVDIG</sequence>
<proteinExistence type="predicted"/>
<evidence type="ECO:0000313" key="1">
    <source>
        <dbReference type="EMBL" id="VYT50643.1"/>
    </source>
</evidence>
<reference evidence="1" key="1">
    <citation type="submission" date="2019-11" db="EMBL/GenBank/DDBJ databases">
        <authorList>
            <person name="Feng L."/>
        </authorList>
    </citation>
    <scope>NUCLEOTIDE SEQUENCE</scope>
    <source>
        <strain evidence="1">BcaccaeLFYP20</strain>
    </source>
</reference>
<protein>
    <recommendedName>
        <fullName evidence="2">AraC family transcriptional regulator</fullName>
    </recommendedName>
</protein>